<dbReference type="EMBL" id="LR216287">
    <property type="protein sequence ID" value="VFJ15342.1"/>
    <property type="molecule type" value="Genomic_DNA"/>
</dbReference>
<dbReference type="KEGG" id="nfn:NFRAN_3019"/>
<dbReference type="GO" id="GO:0005737">
    <property type="term" value="C:cytoplasm"/>
    <property type="evidence" value="ECO:0007669"/>
    <property type="project" value="UniProtKB-SubCell"/>
</dbReference>
<reference evidence="13 14" key="1">
    <citation type="submission" date="2019-02" db="EMBL/GenBank/DDBJ databases">
        <authorList>
            <person name="Lehtovirta-Morley E L."/>
        </authorList>
    </citation>
    <scope>NUCLEOTIDE SEQUENCE [LARGE SCALE GENOMIC DNA]</scope>
    <source>
        <strain evidence="13">NFRAN1</strain>
    </source>
</reference>
<name>A0A484IH35_9ARCH</name>
<dbReference type="RefSeq" id="WP_134485297.1">
    <property type="nucleotide sequence ID" value="NZ_LR216287.1"/>
</dbReference>
<dbReference type="NCBIfam" id="TIGR00729">
    <property type="entry name" value="ribonuclease HII"/>
    <property type="match status" value="1"/>
</dbReference>
<keyword evidence="8 10" id="KW-0255">Endonuclease</keyword>
<comment type="similarity">
    <text evidence="11">Belongs to the RNase HII family.</text>
</comment>
<evidence type="ECO:0000256" key="6">
    <source>
        <dbReference type="ARBA" id="ARBA00022722"/>
    </source>
</evidence>
<dbReference type="PANTHER" id="PTHR10954">
    <property type="entry name" value="RIBONUCLEASE H2 SUBUNIT A"/>
    <property type="match status" value="1"/>
</dbReference>
<keyword evidence="9 10" id="KW-0378">Hydrolase</keyword>
<dbReference type="Pfam" id="PF01351">
    <property type="entry name" value="RNase_HII"/>
    <property type="match status" value="1"/>
</dbReference>
<dbReference type="Gene3D" id="3.30.420.10">
    <property type="entry name" value="Ribonuclease H-like superfamily/Ribonuclease H"/>
    <property type="match status" value="1"/>
</dbReference>
<evidence type="ECO:0000256" key="5">
    <source>
        <dbReference type="ARBA" id="ARBA00022490"/>
    </source>
</evidence>
<keyword evidence="7 10" id="KW-0479">Metal-binding</keyword>
<dbReference type="InterPro" id="IPR024567">
    <property type="entry name" value="RNase_HII/HIII_dom"/>
</dbReference>
<dbReference type="SUPFAM" id="SSF53098">
    <property type="entry name" value="Ribonuclease H-like"/>
    <property type="match status" value="1"/>
</dbReference>
<dbReference type="InterPro" id="IPR004649">
    <property type="entry name" value="RNase_H2_suA"/>
</dbReference>
<proteinExistence type="inferred from homology"/>
<evidence type="ECO:0000256" key="4">
    <source>
        <dbReference type="ARBA" id="ARBA00004496"/>
    </source>
</evidence>
<sequence length="215" mass="24375">MILGGIDEAGRGSIMGPLVVAGIALDKNSILQLQSEGVADSKKLTYLKRERLYPKIVSHAKSIFICRIDPKTIDFYVNQKKLNLLEAKFMTIISNNIFADKIIIDACDVNLVRFKQSIVQNLVNRDVKIYCYHKADLDNIVVSAASIIAKVTRDRQIEKIGRRLNQQIGSGYPSDPKTKIFLRNNIENTLVKEHIRYSWNPVKYLLSDLAQTKIL</sequence>
<evidence type="ECO:0000256" key="9">
    <source>
        <dbReference type="ARBA" id="ARBA00022801"/>
    </source>
</evidence>
<evidence type="ECO:0000256" key="3">
    <source>
        <dbReference type="ARBA" id="ARBA00004065"/>
    </source>
</evidence>
<dbReference type="InterPro" id="IPR036397">
    <property type="entry name" value="RNaseH_sf"/>
</dbReference>
<evidence type="ECO:0000256" key="2">
    <source>
        <dbReference type="ARBA" id="ARBA00001946"/>
    </source>
</evidence>
<evidence type="ECO:0000256" key="11">
    <source>
        <dbReference type="RuleBase" id="RU003515"/>
    </source>
</evidence>
<evidence type="ECO:0000256" key="7">
    <source>
        <dbReference type="ARBA" id="ARBA00022723"/>
    </source>
</evidence>
<comment type="subcellular location">
    <subcellularLocation>
        <location evidence="4">Cytoplasm</location>
    </subcellularLocation>
</comment>
<dbReference type="PROSITE" id="PS51975">
    <property type="entry name" value="RNASE_H_2"/>
    <property type="match status" value="1"/>
</dbReference>
<feature type="domain" description="RNase H type-2" evidence="12">
    <location>
        <begin position="1"/>
        <end position="211"/>
    </location>
</feature>
<dbReference type="InterPro" id="IPR012337">
    <property type="entry name" value="RNaseH-like_sf"/>
</dbReference>
<dbReference type="GO" id="GO:0003723">
    <property type="term" value="F:RNA binding"/>
    <property type="evidence" value="ECO:0007669"/>
    <property type="project" value="UniProtKB-UniRule"/>
</dbReference>
<evidence type="ECO:0000256" key="10">
    <source>
        <dbReference type="PROSITE-ProRule" id="PRU01319"/>
    </source>
</evidence>
<evidence type="ECO:0000256" key="8">
    <source>
        <dbReference type="ARBA" id="ARBA00022759"/>
    </source>
</evidence>
<keyword evidence="5" id="KW-0963">Cytoplasm</keyword>
<dbReference type="AlphaFoldDB" id="A0A484IH35"/>
<gene>
    <name evidence="13" type="primary">rnhB</name>
    <name evidence="13" type="ORF">NFRAN_3019</name>
</gene>
<evidence type="ECO:0000313" key="13">
    <source>
        <dbReference type="EMBL" id="VFJ15342.1"/>
    </source>
</evidence>
<dbReference type="EC" id="3.1.26.4" evidence="11"/>
<keyword evidence="6 10" id="KW-0540">Nuclease</keyword>
<protein>
    <recommendedName>
        <fullName evidence="11">Ribonuclease</fullName>
        <ecNumber evidence="11">3.1.26.4</ecNumber>
    </recommendedName>
</protein>
<dbReference type="CDD" id="cd07180">
    <property type="entry name" value="RNase_HII_archaea_like"/>
    <property type="match status" value="1"/>
</dbReference>
<evidence type="ECO:0000256" key="1">
    <source>
        <dbReference type="ARBA" id="ARBA00000077"/>
    </source>
</evidence>
<evidence type="ECO:0000259" key="12">
    <source>
        <dbReference type="PROSITE" id="PS51975"/>
    </source>
</evidence>
<comment type="cofactor">
    <cofactor evidence="10">
        <name>Mn(2+)</name>
        <dbReference type="ChEBI" id="CHEBI:29035"/>
    </cofactor>
    <cofactor evidence="10">
        <name>Mg(2+)</name>
        <dbReference type="ChEBI" id="CHEBI:18420"/>
    </cofactor>
    <text evidence="10">Manganese or magnesium. Binds 1 divalent metal ion per monomer in the absence of substrate. May bind a second metal ion after substrate binding.</text>
</comment>
<dbReference type="InterPro" id="IPR023160">
    <property type="entry name" value="RNase_HII_hlx-loop-hlx_cap_dom"/>
</dbReference>
<feature type="binding site" evidence="10">
    <location>
        <position position="8"/>
    </location>
    <ligand>
        <name>a divalent metal cation</name>
        <dbReference type="ChEBI" id="CHEBI:60240"/>
    </ligand>
</feature>
<organism evidence="13 14">
    <name type="scientific">Candidatus Nitrosocosmicus franklandianus</name>
    <dbReference type="NCBI Taxonomy" id="1798806"/>
    <lineage>
        <taxon>Archaea</taxon>
        <taxon>Nitrososphaerota</taxon>
        <taxon>Nitrososphaeria</taxon>
        <taxon>Nitrososphaerales</taxon>
        <taxon>Nitrososphaeraceae</taxon>
        <taxon>Candidatus Nitrosocosmicus</taxon>
    </lineage>
</organism>
<dbReference type="GeneID" id="39422124"/>
<dbReference type="GO" id="GO:0046872">
    <property type="term" value="F:metal ion binding"/>
    <property type="evidence" value="ECO:0007669"/>
    <property type="project" value="UniProtKB-KW"/>
</dbReference>
<evidence type="ECO:0000313" key="14">
    <source>
        <dbReference type="Proteomes" id="UP000294299"/>
    </source>
</evidence>
<keyword evidence="14" id="KW-1185">Reference proteome</keyword>
<comment type="function">
    <text evidence="3 11">Endonuclease that specifically degrades the RNA of RNA-DNA hybrids.</text>
</comment>
<dbReference type="OrthoDB" id="33866at2157"/>
<dbReference type="PANTHER" id="PTHR10954:SF23">
    <property type="entry name" value="RIBONUCLEASE"/>
    <property type="match status" value="1"/>
</dbReference>
<dbReference type="Proteomes" id="UP000294299">
    <property type="component" value="Chromosome NFRAN"/>
</dbReference>
<dbReference type="InterPro" id="IPR001352">
    <property type="entry name" value="RNase_HII/HIII"/>
</dbReference>
<dbReference type="Gene3D" id="1.10.10.460">
    <property type="entry name" value="Ribonuclease hii. Domain 2"/>
    <property type="match status" value="1"/>
</dbReference>
<feature type="binding site" evidence="10">
    <location>
        <position position="7"/>
    </location>
    <ligand>
        <name>a divalent metal cation</name>
        <dbReference type="ChEBI" id="CHEBI:60240"/>
    </ligand>
</feature>
<comment type="catalytic activity">
    <reaction evidence="1 10 11">
        <text>Endonucleolytic cleavage to 5'-phosphomonoester.</text>
        <dbReference type="EC" id="3.1.26.4"/>
    </reaction>
</comment>
<feature type="binding site" evidence="10">
    <location>
        <position position="105"/>
    </location>
    <ligand>
        <name>a divalent metal cation</name>
        <dbReference type="ChEBI" id="CHEBI:60240"/>
    </ligand>
</feature>
<accession>A0A484IH35</accession>
<comment type="cofactor">
    <cofactor evidence="2">
        <name>Mg(2+)</name>
        <dbReference type="ChEBI" id="CHEBI:18420"/>
    </cofactor>
</comment>
<dbReference type="GO" id="GO:0004523">
    <property type="term" value="F:RNA-DNA hybrid ribonuclease activity"/>
    <property type="evidence" value="ECO:0007669"/>
    <property type="project" value="UniProtKB-UniRule"/>
</dbReference>
<dbReference type="GO" id="GO:0043137">
    <property type="term" value="P:DNA replication, removal of RNA primer"/>
    <property type="evidence" value="ECO:0007669"/>
    <property type="project" value="TreeGrafter"/>
</dbReference>
<dbReference type="GO" id="GO:0032299">
    <property type="term" value="C:ribonuclease H2 complex"/>
    <property type="evidence" value="ECO:0007669"/>
    <property type="project" value="TreeGrafter"/>
</dbReference>
<dbReference type="GO" id="GO:0006298">
    <property type="term" value="P:mismatch repair"/>
    <property type="evidence" value="ECO:0007669"/>
    <property type="project" value="TreeGrafter"/>
</dbReference>